<protein>
    <submittedName>
        <fullName evidence="1">Uncharacterized protein</fullName>
    </submittedName>
</protein>
<dbReference type="EMBL" id="OW240920">
    <property type="protein sequence ID" value="CAH2315809.1"/>
    <property type="molecule type" value="Genomic_DNA"/>
</dbReference>
<reference evidence="1" key="1">
    <citation type="submission" date="2022-03" db="EMBL/GenBank/DDBJ databases">
        <authorList>
            <person name="Alioto T."/>
            <person name="Alioto T."/>
            <person name="Gomez Garrido J."/>
        </authorList>
    </citation>
    <scope>NUCLEOTIDE SEQUENCE</scope>
</reference>
<name>A0AAD1T011_PELCU</name>
<keyword evidence="2" id="KW-1185">Reference proteome</keyword>
<evidence type="ECO:0000313" key="2">
    <source>
        <dbReference type="Proteomes" id="UP001295444"/>
    </source>
</evidence>
<organism evidence="1 2">
    <name type="scientific">Pelobates cultripes</name>
    <name type="common">Western spadefoot toad</name>
    <dbReference type="NCBI Taxonomy" id="61616"/>
    <lineage>
        <taxon>Eukaryota</taxon>
        <taxon>Metazoa</taxon>
        <taxon>Chordata</taxon>
        <taxon>Craniata</taxon>
        <taxon>Vertebrata</taxon>
        <taxon>Euteleostomi</taxon>
        <taxon>Amphibia</taxon>
        <taxon>Batrachia</taxon>
        <taxon>Anura</taxon>
        <taxon>Pelobatoidea</taxon>
        <taxon>Pelobatidae</taxon>
        <taxon>Pelobates</taxon>
    </lineage>
</organism>
<dbReference type="AlphaFoldDB" id="A0AAD1T011"/>
<proteinExistence type="predicted"/>
<feature type="non-terminal residue" evidence="1">
    <location>
        <position position="1"/>
    </location>
</feature>
<accession>A0AAD1T011</accession>
<dbReference type="Proteomes" id="UP001295444">
    <property type="component" value="Chromosome 09"/>
</dbReference>
<gene>
    <name evidence="1" type="ORF">PECUL_23A051574</name>
</gene>
<evidence type="ECO:0000313" key="1">
    <source>
        <dbReference type="EMBL" id="CAH2315809.1"/>
    </source>
</evidence>
<sequence length="77" mass="7976">VRFHMTALIKERALSVGTELPGCIMASSPVRVAKVSLNAASATSECIDAVGTKTVLCRASSGTVASIADYSSAFRWG</sequence>